<evidence type="ECO:0000259" key="2">
    <source>
        <dbReference type="SMART" id="SM00065"/>
    </source>
</evidence>
<sequence length="715" mass="77313">MTDAQAIHELAQAGLAEPVADESFDRFARLVRRQLGVPSALVTLVLDDEAVLPGALGLPEPYQSERRTPLSHTFCQFVTSDARPLVVEDARVVPHLASLRAVDDIGVVSYAGFPIFDPHGKAVGSLCAFDGRPRPWSDEDLATLADLASACTSELRLRLARARAKRMQRVALAANRRSRLLLELSESFAAATSVRDVAERLSAVGTGIGARYAGLAVLDASGTRLEYTTLDHLEPGVPASFRRMRVDAERGASIAARTREPLFFHDHAQYAARLPEAAALIAADDVEARAFLPVLAGERLLGVVTLAWEAAREFDDDAVQTKTAIASYVAHALDRVRLLEERHRVATTLQAAMLTELPSVRNAELAATYASATRTDQVGGDWYDAVVLDDDACVLMIGDVTGHDMRAAAQMGQLRSMLRTFAWCQDEPPAVLLRLLDRANRGLALHSSGTAVVVRLDRTPHGFEVTWSNAGHPAPLVLRADGSVETLDAPADLMLGVLPGTTRHDHRAHLAHGDTLLLYTDGLVERRGTSYAERLAAVRAALAEHTATTTSALPDALVRRLVSDQRDDVALLALRVRHTVARPPGPGRPSVLTRQVEHVSSAIGPARRWVDDVLESCDVAPSVRRIAMLLTSEVLTNAVQHGAAPVEAELEVGHRVLRVAVRDGSAVLPRLRSPRPDETGGRGVQFLERCASRWGVDALDGAPGKTVWFELDLDD</sequence>
<dbReference type="Pfam" id="PF01590">
    <property type="entry name" value="GAF"/>
    <property type="match status" value="1"/>
</dbReference>
<dbReference type="Proteomes" id="UP000035265">
    <property type="component" value="Unassembled WGS sequence"/>
</dbReference>
<dbReference type="InterPro" id="IPR036890">
    <property type="entry name" value="HATPase_C_sf"/>
</dbReference>
<reference evidence="4 5" key="1">
    <citation type="submission" date="2014-05" db="EMBL/GenBank/DDBJ databases">
        <title>Cellulosimicrobium funkei U11 genome.</title>
        <authorList>
            <person name="Hu C."/>
            <person name="Gong Y."/>
            <person name="Wan W."/>
            <person name="Jiang M."/>
        </authorList>
    </citation>
    <scope>NUCLEOTIDE SEQUENCE [LARGE SCALE GENOMIC DNA]</scope>
    <source>
        <strain evidence="4 5">U11</strain>
    </source>
</reference>
<dbReference type="STRING" id="264251.FB00_04820"/>
<protein>
    <recommendedName>
        <fullName evidence="6">GAF domain-containing protein</fullName>
    </recommendedName>
</protein>
<dbReference type="PANTHER" id="PTHR43156">
    <property type="entry name" value="STAGE II SPORULATION PROTEIN E-RELATED"/>
    <property type="match status" value="1"/>
</dbReference>
<feature type="domain" description="GAF" evidence="2">
    <location>
        <begin position="189"/>
        <end position="343"/>
    </location>
</feature>
<evidence type="ECO:0008006" key="6">
    <source>
        <dbReference type="Google" id="ProtNLM"/>
    </source>
</evidence>
<keyword evidence="1" id="KW-0378">Hydrolase</keyword>
<evidence type="ECO:0000313" key="5">
    <source>
        <dbReference type="Proteomes" id="UP000035265"/>
    </source>
</evidence>
<comment type="caution">
    <text evidence="4">The sequence shown here is derived from an EMBL/GenBank/DDBJ whole genome shotgun (WGS) entry which is preliminary data.</text>
</comment>
<feature type="domain" description="PPM-type phosphatase" evidence="3">
    <location>
        <begin position="360"/>
        <end position="576"/>
    </location>
</feature>
<dbReference type="InterPro" id="IPR052016">
    <property type="entry name" value="Bact_Sigma-Reg"/>
</dbReference>
<dbReference type="CDD" id="cd16936">
    <property type="entry name" value="HATPase_RsbW-like"/>
    <property type="match status" value="1"/>
</dbReference>
<dbReference type="PATRIC" id="fig|264251.5.peg.992"/>
<organism evidence="4 5">
    <name type="scientific">Cellulosimicrobium funkei</name>
    <dbReference type="NCBI Taxonomy" id="264251"/>
    <lineage>
        <taxon>Bacteria</taxon>
        <taxon>Bacillati</taxon>
        <taxon>Actinomycetota</taxon>
        <taxon>Actinomycetes</taxon>
        <taxon>Micrococcales</taxon>
        <taxon>Promicromonosporaceae</taxon>
        <taxon>Cellulosimicrobium</taxon>
    </lineage>
</organism>
<dbReference type="AlphaFoldDB" id="A0A0H2L613"/>
<dbReference type="SMART" id="SM00331">
    <property type="entry name" value="PP2C_SIG"/>
    <property type="match status" value="1"/>
</dbReference>
<dbReference type="InterPro" id="IPR001932">
    <property type="entry name" value="PPM-type_phosphatase-like_dom"/>
</dbReference>
<dbReference type="SUPFAM" id="SSF55781">
    <property type="entry name" value="GAF domain-like"/>
    <property type="match status" value="2"/>
</dbReference>
<dbReference type="SMART" id="SM00065">
    <property type="entry name" value="GAF"/>
    <property type="match status" value="2"/>
</dbReference>
<dbReference type="GO" id="GO:0016791">
    <property type="term" value="F:phosphatase activity"/>
    <property type="evidence" value="ECO:0007669"/>
    <property type="project" value="TreeGrafter"/>
</dbReference>
<evidence type="ECO:0000313" key="4">
    <source>
        <dbReference type="EMBL" id="KLN35612.1"/>
    </source>
</evidence>
<dbReference type="Gene3D" id="3.60.40.10">
    <property type="entry name" value="PPM-type phosphatase domain"/>
    <property type="match status" value="1"/>
</dbReference>
<dbReference type="Pfam" id="PF07228">
    <property type="entry name" value="SpoIIE"/>
    <property type="match status" value="1"/>
</dbReference>
<dbReference type="InterPro" id="IPR003018">
    <property type="entry name" value="GAF"/>
</dbReference>
<dbReference type="PANTHER" id="PTHR43156:SF2">
    <property type="entry name" value="STAGE II SPORULATION PROTEIN E"/>
    <property type="match status" value="1"/>
</dbReference>
<keyword evidence="5" id="KW-1185">Reference proteome</keyword>
<dbReference type="SUPFAM" id="SSF81606">
    <property type="entry name" value="PP2C-like"/>
    <property type="match status" value="1"/>
</dbReference>
<dbReference type="InterPro" id="IPR036457">
    <property type="entry name" value="PPM-type-like_dom_sf"/>
</dbReference>
<dbReference type="Gene3D" id="3.30.565.10">
    <property type="entry name" value="Histidine kinase-like ATPase, C-terminal domain"/>
    <property type="match status" value="1"/>
</dbReference>
<proteinExistence type="predicted"/>
<evidence type="ECO:0000256" key="1">
    <source>
        <dbReference type="ARBA" id="ARBA00022801"/>
    </source>
</evidence>
<dbReference type="Gene3D" id="3.30.450.40">
    <property type="match status" value="2"/>
</dbReference>
<dbReference type="InterPro" id="IPR029016">
    <property type="entry name" value="GAF-like_dom_sf"/>
</dbReference>
<name>A0A0H2L613_9MICO</name>
<accession>A0A0H2L613</accession>
<evidence type="ECO:0000259" key="3">
    <source>
        <dbReference type="SMART" id="SM00331"/>
    </source>
</evidence>
<dbReference type="Pfam" id="PF13185">
    <property type="entry name" value="GAF_2"/>
    <property type="match status" value="1"/>
</dbReference>
<gene>
    <name evidence="4" type="ORF">FB00_04820</name>
</gene>
<feature type="domain" description="GAF" evidence="2">
    <location>
        <begin position="19"/>
        <end position="165"/>
    </location>
</feature>
<dbReference type="EMBL" id="JNBQ01000003">
    <property type="protein sequence ID" value="KLN35612.1"/>
    <property type="molecule type" value="Genomic_DNA"/>
</dbReference>
<dbReference type="RefSeq" id="WP_047231746.1">
    <property type="nucleotide sequence ID" value="NZ_JNBQ01000003.1"/>
</dbReference>